<keyword evidence="4" id="KW-0410">Iron transport</keyword>
<sequence>MKNRLYIQIVFTLMRLTLTQLFILAAFVSGSYATDGRAQDVLQQRVTFHSQKYTVETLLPLLEKQVTARFVFSAKLIQSDRKVSVHAEQQPLEKVLNDVLTPLDLSYRVSGKLIIITPSLKPAPAPADEKKEAPKATYKVSGRVVDAKGEALIGATVLLGYQNMGQVTNQSGTFTFANIPEGVYTLTVSSIGFITLRKEVAVGANDVQLTLVMQEDNLQLEQVIVTSSGSPKKKIESSVAVSTINAKQLSQRPPLNSTDMLKAIPGLSPEASGGDGPGSVRVRGLPGGGYVFMGVMEDGLPVLPTGFSSIPSADQYYKVDLTVKTVEAVRGGHAAILLANTPGALINVISNTGTDQLSGKVKLTRGLSQNATRLDFNVGGPLAPKVKFNVGGFYRADDGIRPPSYRANEGGQLKANLTYQFTPNSYIRVYGKYLNDKTSWLVPAYYSYNGSGLGEALPFFDLLTQTLATRDTQVSVKAPNGNTYNYDLSDGFHTKLLAGGVEFKHTTRNEWVIKNNLRYQQTNGSFNGTLVIAASAYRSDVNYYYQDGQQLNKPTGYYTGQSLSATTNADKQFSDNLDIAKQVKNHSLSFGAGIHTYDIDMLTIGAAFNTEIKDKPRVVLVNTNQGNGFSNVNISGYRKGITTTTSAWASDEINWDRWTVDLGLRLDRFHIKGQRLQNVAPYTNYTPFDESNTYGTMSLGLNYKINEQHALFSRATRTYSALTIGDYANFNFDPSTVRDRGVFMAEAGYKVNTAKFSLFSSLVYASLSNISSSMLIPDTKGSFITIPTFASSRNISAEIEASYTPKPNLNFRFVATFQNSKYTSYEVTAPSTARADLAGKPFVWSGNKAERIPDALLELSGTYTYKKMDFFASLRHIGKRWSSPSNVYQLGSYDELSVGIDYRATKAIGLRIWGDNLLNSRGLTEGNVRGDQFLQNGNFETGSLQIGRIILPRSFWASLTYSF</sequence>
<dbReference type="Gene3D" id="2.170.130.10">
    <property type="entry name" value="TonB-dependent receptor, plug domain"/>
    <property type="match status" value="1"/>
</dbReference>
<keyword evidence="2 12" id="KW-0813">Transport</keyword>
<dbReference type="PANTHER" id="PTHR32552:SF89">
    <property type="entry name" value="CATECHOLATE SIDEROPHORE RECEPTOR FIU"/>
    <property type="match status" value="1"/>
</dbReference>
<evidence type="ECO:0000256" key="6">
    <source>
        <dbReference type="ARBA" id="ARBA00022729"/>
    </source>
</evidence>
<dbReference type="Proteomes" id="UP000474175">
    <property type="component" value="Unassembled WGS sequence"/>
</dbReference>
<dbReference type="Gene3D" id="2.60.40.1120">
    <property type="entry name" value="Carboxypeptidase-like, regulatory domain"/>
    <property type="match status" value="1"/>
</dbReference>
<dbReference type="InterPro" id="IPR037066">
    <property type="entry name" value="Plug_dom_sf"/>
</dbReference>
<evidence type="ECO:0000259" key="15">
    <source>
        <dbReference type="Pfam" id="PF07660"/>
    </source>
</evidence>
<proteinExistence type="inferred from homology"/>
<dbReference type="InterPro" id="IPR012910">
    <property type="entry name" value="Plug_dom"/>
</dbReference>
<evidence type="ECO:0000313" key="17">
    <source>
        <dbReference type="EMBL" id="NDU98866.1"/>
    </source>
</evidence>
<evidence type="ECO:0000256" key="5">
    <source>
        <dbReference type="ARBA" id="ARBA00022692"/>
    </source>
</evidence>
<dbReference type="EMBL" id="JAAFZH010000021">
    <property type="protein sequence ID" value="NDU98866.1"/>
    <property type="molecule type" value="Genomic_DNA"/>
</dbReference>
<dbReference type="SUPFAM" id="SSF49464">
    <property type="entry name" value="Carboxypeptidase regulatory domain-like"/>
    <property type="match status" value="1"/>
</dbReference>
<keyword evidence="8" id="KW-0406">Ion transport</keyword>
<feature type="domain" description="TonB-dependent receptor-like beta-barrel" evidence="14">
    <location>
        <begin position="478"/>
        <end position="917"/>
    </location>
</feature>
<comment type="similarity">
    <text evidence="12 13">Belongs to the TonB-dependent receptor family.</text>
</comment>
<evidence type="ECO:0000256" key="11">
    <source>
        <dbReference type="ARBA" id="ARBA00023237"/>
    </source>
</evidence>
<reference evidence="17 18" key="1">
    <citation type="submission" date="2020-02" db="EMBL/GenBank/DDBJ databases">
        <title>Draft genome sequence of two Spirosoma agri KCTC 52727 and Spirosoma terrae KCTC 52035.</title>
        <authorList>
            <person name="Rojas J."/>
            <person name="Ambika Manirajan B."/>
            <person name="Suarez C."/>
            <person name="Ratering S."/>
            <person name="Schnell S."/>
        </authorList>
    </citation>
    <scope>NUCLEOTIDE SEQUENCE [LARGE SCALE GENOMIC DNA]</scope>
    <source>
        <strain evidence="17 18">KCTC 52035</strain>
    </source>
</reference>
<dbReference type="InterPro" id="IPR036942">
    <property type="entry name" value="Beta-barrel_TonB_sf"/>
</dbReference>
<dbReference type="InterPro" id="IPR000531">
    <property type="entry name" value="Beta-barrel_TonB"/>
</dbReference>
<dbReference type="PROSITE" id="PS52016">
    <property type="entry name" value="TONB_DEPENDENT_REC_3"/>
    <property type="match status" value="1"/>
</dbReference>
<dbReference type="PANTHER" id="PTHR32552">
    <property type="entry name" value="FERRICHROME IRON RECEPTOR-RELATED"/>
    <property type="match status" value="1"/>
</dbReference>
<evidence type="ECO:0000256" key="2">
    <source>
        <dbReference type="ARBA" id="ARBA00022448"/>
    </source>
</evidence>
<keyword evidence="6" id="KW-0732">Signal</keyword>
<gene>
    <name evidence="17" type="ORF">GK108_28560</name>
</gene>
<keyword evidence="10 12" id="KW-0472">Membrane</keyword>
<comment type="subcellular location">
    <subcellularLocation>
        <location evidence="1 12">Cell outer membrane</location>
        <topology evidence="1 12">Multi-pass membrane protein</topology>
    </subcellularLocation>
</comment>
<evidence type="ECO:0000256" key="7">
    <source>
        <dbReference type="ARBA" id="ARBA00023004"/>
    </source>
</evidence>
<keyword evidence="5 12" id="KW-0812">Transmembrane</keyword>
<name>A0A6L9LE94_9BACT</name>
<accession>A0A6L9LE94</accession>
<evidence type="ECO:0000256" key="1">
    <source>
        <dbReference type="ARBA" id="ARBA00004571"/>
    </source>
</evidence>
<dbReference type="InterPro" id="IPR011662">
    <property type="entry name" value="Secretin/TonB_short_N"/>
</dbReference>
<keyword evidence="7" id="KW-0408">Iron</keyword>
<keyword evidence="11 12" id="KW-0998">Cell outer membrane</keyword>
<feature type="domain" description="TonB-dependent receptor plug" evidence="16">
    <location>
        <begin position="234"/>
        <end position="343"/>
    </location>
</feature>
<dbReference type="Pfam" id="PF00593">
    <property type="entry name" value="TonB_dep_Rec_b-barrel"/>
    <property type="match status" value="1"/>
</dbReference>
<organism evidence="17 18">
    <name type="scientific">Spirosoma terrae</name>
    <dbReference type="NCBI Taxonomy" id="1968276"/>
    <lineage>
        <taxon>Bacteria</taxon>
        <taxon>Pseudomonadati</taxon>
        <taxon>Bacteroidota</taxon>
        <taxon>Cytophagia</taxon>
        <taxon>Cytophagales</taxon>
        <taxon>Cytophagaceae</taxon>
        <taxon>Spirosoma</taxon>
    </lineage>
</organism>
<dbReference type="AlphaFoldDB" id="A0A6L9LE94"/>
<dbReference type="Pfam" id="PF07715">
    <property type="entry name" value="Plug"/>
    <property type="match status" value="1"/>
</dbReference>
<evidence type="ECO:0000256" key="3">
    <source>
        <dbReference type="ARBA" id="ARBA00022452"/>
    </source>
</evidence>
<keyword evidence="17" id="KW-0675">Receptor</keyword>
<evidence type="ECO:0000256" key="12">
    <source>
        <dbReference type="PROSITE-ProRule" id="PRU01360"/>
    </source>
</evidence>
<dbReference type="Pfam" id="PF07660">
    <property type="entry name" value="STN"/>
    <property type="match status" value="1"/>
</dbReference>
<evidence type="ECO:0000256" key="9">
    <source>
        <dbReference type="ARBA" id="ARBA00023077"/>
    </source>
</evidence>
<evidence type="ECO:0000313" key="18">
    <source>
        <dbReference type="Proteomes" id="UP000474175"/>
    </source>
</evidence>
<dbReference type="GO" id="GO:0009279">
    <property type="term" value="C:cell outer membrane"/>
    <property type="evidence" value="ECO:0007669"/>
    <property type="project" value="UniProtKB-SubCell"/>
</dbReference>
<dbReference type="RefSeq" id="WP_163954999.1">
    <property type="nucleotide sequence ID" value="NZ_JAAFZH010000021.1"/>
</dbReference>
<dbReference type="Pfam" id="PF13715">
    <property type="entry name" value="CarbopepD_reg_2"/>
    <property type="match status" value="1"/>
</dbReference>
<feature type="domain" description="Secretin/TonB short N-terminal" evidence="15">
    <location>
        <begin position="70"/>
        <end position="118"/>
    </location>
</feature>
<evidence type="ECO:0000256" key="13">
    <source>
        <dbReference type="RuleBase" id="RU003357"/>
    </source>
</evidence>
<keyword evidence="9 13" id="KW-0798">TonB box</keyword>
<keyword evidence="3 12" id="KW-1134">Transmembrane beta strand</keyword>
<keyword evidence="18" id="KW-1185">Reference proteome</keyword>
<dbReference type="SUPFAM" id="SSF56935">
    <property type="entry name" value="Porins"/>
    <property type="match status" value="1"/>
</dbReference>
<evidence type="ECO:0000259" key="16">
    <source>
        <dbReference type="Pfam" id="PF07715"/>
    </source>
</evidence>
<evidence type="ECO:0000256" key="8">
    <source>
        <dbReference type="ARBA" id="ARBA00023065"/>
    </source>
</evidence>
<dbReference type="InterPro" id="IPR039426">
    <property type="entry name" value="TonB-dep_rcpt-like"/>
</dbReference>
<evidence type="ECO:0000259" key="14">
    <source>
        <dbReference type="Pfam" id="PF00593"/>
    </source>
</evidence>
<dbReference type="Gene3D" id="2.40.170.20">
    <property type="entry name" value="TonB-dependent receptor, beta-barrel domain"/>
    <property type="match status" value="1"/>
</dbReference>
<dbReference type="InterPro" id="IPR008969">
    <property type="entry name" value="CarboxyPept-like_regulatory"/>
</dbReference>
<evidence type="ECO:0000256" key="10">
    <source>
        <dbReference type="ARBA" id="ARBA00023136"/>
    </source>
</evidence>
<comment type="caution">
    <text evidence="17">The sequence shown here is derived from an EMBL/GenBank/DDBJ whole genome shotgun (WGS) entry which is preliminary data.</text>
</comment>
<protein>
    <submittedName>
        <fullName evidence="17">TonB-dependent receptor</fullName>
    </submittedName>
</protein>
<evidence type="ECO:0000256" key="4">
    <source>
        <dbReference type="ARBA" id="ARBA00022496"/>
    </source>
</evidence>
<dbReference type="GO" id="GO:0015344">
    <property type="term" value="F:siderophore uptake transmembrane transporter activity"/>
    <property type="evidence" value="ECO:0007669"/>
    <property type="project" value="TreeGrafter"/>
</dbReference>